<dbReference type="Proteomes" id="UP001229244">
    <property type="component" value="Unassembled WGS sequence"/>
</dbReference>
<evidence type="ECO:0000256" key="4">
    <source>
        <dbReference type="SAM" id="Phobius"/>
    </source>
</evidence>
<keyword evidence="7" id="KW-1185">Reference proteome</keyword>
<dbReference type="PANTHER" id="PTHR45138">
    <property type="entry name" value="REGULATORY COMPONENTS OF SENSORY TRANSDUCTION SYSTEM"/>
    <property type="match status" value="1"/>
</dbReference>
<dbReference type="CDD" id="cd01949">
    <property type="entry name" value="GGDEF"/>
    <property type="match status" value="1"/>
</dbReference>
<keyword evidence="4" id="KW-0812">Transmembrane</keyword>
<dbReference type="PANTHER" id="PTHR45138:SF9">
    <property type="entry name" value="DIGUANYLATE CYCLASE DGCM-RELATED"/>
    <property type="match status" value="1"/>
</dbReference>
<gene>
    <name evidence="6" type="ORF">J2S73_002456</name>
</gene>
<dbReference type="FunFam" id="3.30.70.270:FF:000001">
    <property type="entry name" value="Diguanylate cyclase domain protein"/>
    <property type="match status" value="1"/>
</dbReference>
<protein>
    <recommendedName>
        <fullName evidence="1">diguanylate cyclase</fullName>
        <ecNumber evidence="1">2.7.7.65</ecNumber>
    </recommendedName>
</protein>
<feature type="transmembrane region" description="Helical" evidence="4">
    <location>
        <begin position="167"/>
        <end position="190"/>
    </location>
</feature>
<feature type="transmembrane region" description="Helical" evidence="4">
    <location>
        <begin position="35"/>
        <end position="56"/>
    </location>
</feature>
<dbReference type="Pfam" id="PF20973">
    <property type="entry name" value="VUPS"/>
    <property type="match status" value="1"/>
</dbReference>
<keyword evidence="4" id="KW-1133">Transmembrane helix</keyword>
<feature type="domain" description="GGDEF" evidence="5">
    <location>
        <begin position="285"/>
        <end position="416"/>
    </location>
</feature>
<sequence length="424" mass="46402">MLADLSFALAQGAVFFGVMLTLFRFRRQIGLGTFIAALCALTFAENYLAITVFVGIGPLTYTPGSVVLFTGKLLLLLLVYIREDAETVRQPIYGLLIGNLVIVTVVVLVSFQTRVGTESAGTAIDVIADSTWLSVWGTFLLFVDCMAMILIYERLVRVAWIGLFSRIWLSVILVLTFDQLAFFTALYAFFGVPFSAGIGGFLGKVSAAGLYSAVLWAYLRWFEDHVDISWHPHRLWDVFDILTYRQRFEALSEAARLDPLTGALNRRALDDSGQSIIDECLRNSEPVSVFMIDIDGFKGINDTHGHAIGDDVLRQFVVALKETLRVSDPIYRYGGDEFVVIAPGADHAPAERMAGGIEEAASRLPVGNTGGQLSASIGIATATHGQTDLAELITAADRAMYAKRQGTRDRRRPSQNELAPDSGG</sequence>
<feature type="transmembrane region" description="Helical" evidence="4">
    <location>
        <begin position="196"/>
        <end position="219"/>
    </location>
</feature>
<dbReference type="InterPro" id="IPR050469">
    <property type="entry name" value="Diguanylate_Cyclase"/>
</dbReference>
<dbReference type="Pfam" id="PF00990">
    <property type="entry name" value="GGDEF"/>
    <property type="match status" value="1"/>
</dbReference>
<dbReference type="SMART" id="SM00267">
    <property type="entry name" value="GGDEF"/>
    <property type="match status" value="1"/>
</dbReference>
<dbReference type="SUPFAM" id="SSF55073">
    <property type="entry name" value="Nucleotide cyclase"/>
    <property type="match status" value="1"/>
</dbReference>
<dbReference type="InterPro" id="IPR043128">
    <property type="entry name" value="Rev_trsase/Diguanyl_cyclase"/>
</dbReference>
<evidence type="ECO:0000259" key="5">
    <source>
        <dbReference type="PROSITE" id="PS50887"/>
    </source>
</evidence>
<evidence type="ECO:0000256" key="2">
    <source>
        <dbReference type="ARBA" id="ARBA00034247"/>
    </source>
</evidence>
<comment type="catalytic activity">
    <reaction evidence="2">
        <text>2 GTP = 3',3'-c-di-GMP + 2 diphosphate</text>
        <dbReference type="Rhea" id="RHEA:24898"/>
        <dbReference type="ChEBI" id="CHEBI:33019"/>
        <dbReference type="ChEBI" id="CHEBI:37565"/>
        <dbReference type="ChEBI" id="CHEBI:58805"/>
        <dbReference type="EC" id="2.7.7.65"/>
    </reaction>
</comment>
<dbReference type="NCBIfam" id="TIGR00254">
    <property type="entry name" value="GGDEF"/>
    <property type="match status" value="1"/>
</dbReference>
<comment type="caution">
    <text evidence="6">The sequence shown here is derived from an EMBL/GenBank/DDBJ whole genome shotgun (WGS) entry which is preliminary data.</text>
</comment>
<evidence type="ECO:0000313" key="6">
    <source>
        <dbReference type="EMBL" id="MDQ0315999.1"/>
    </source>
</evidence>
<dbReference type="GO" id="GO:0005886">
    <property type="term" value="C:plasma membrane"/>
    <property type="evidence" value="ECO:0007669"/>
    <property type="project" value="TreeGrafter"/>
</dbReference>
<evidence type="ECO:0000256" key="1">
    <source>
        <dbReference type="ARBA" id="ARBA00012528"/>
    </source>
</evidence>
<dbReference type="InterPro" id="IPR029787">
    <property type="entry name" value="Nucleotide_cyclase"/>
</dbReference>
<feature type="transmembrane region" description="Helical" evidence="4">
    <location>
        <begin position="6"/>
        <end position="23"/>
    </location>
</feature>
<feature type="transmembrane region" description="Helical" evidence="4">
    <location>
        <begin position="62"/>
        <end position="81"/>
    </location>
</feature>
<reference evidence="6" key="1">
    <citation type="submission" date="2023-07" db="EMBL/GenBank/DDBJ databases">
        <title>Genomic Encyclopedia of Type Strains, Phase IV (KMG-IV): sequencing the most valuable type-strain genomes for metagenomic binning, comparative biology and taxonomic classification.</title>
        <authorList>
            <person name="Goeker M."/>
        </authorList>
    </citation>
    <scope>NUCLEOTIDE SEQUENCE</scope>
    <source>
        <strain evidence="6">DSM 21202</strain>
    </source>
</reference>
<dbReference type="GO" id="GO:0052621">
    <property type="term" value="F:diguanylate cyclase activity"/>
    <property type="evidence" value="ECO:0007669"/>
    <property type="project" value="UniProtKB-EC"/>
</dbReference>
<dbReference type="InterPro" id="IPR000160">
    <property type="entry name" value="GGDEF_dom"/>
</dbReference>
<dbReference type="EC" id="2.7.7.65" evidence="1"/>
<evidence type="ECO:0000313" key="7">
    <source>
        <dbReference type="Proteomes" id="UP001229244"/>
    </source>
</evidence>
<accession>A0AAE3VNQ7</accession>
<feature type="region of interest" description="Disordered" evidence="3">
    <location>
        <begin position="402"/>
        <end position="424"/>
    </location>
</feature>
<dbReference type="GO" id="GO:1902201">
    <property type="term" value="P:negative regulation of bacterial-type flagellum-dependent cell motility"/>
    <property type="evidence" value="ECO:0007669"/>
    <property type="project" value="TreeGrafter"/>
</dbReference>
<dbReference type="AlphaFoldDB" id="A0AAE3VNQ7"/>
<dbReference type="Gene3D" id="3.30.70.270">
    <property type="match status" value="1"/>
</dbReference>
<evidence type="ECO:0000256" key="3">
    <source>
        <dbReference type="SAM" id="MobiDB-lite"/>
    </source>
</evidence>
<dbReference type="PROSITE" id="PS50887">
    <property type="entry name" value="GGDEF"/>
    <property type="match status" value="1"/>
</dbReference>
<dbReference type="EMBL" id="JAUSUL010000002">
    <property type="protein sequence ID" value="MDQ0315999.1"/>
    <property type="molecule type" value="Genomic_DNA"/>
</dbReference>
<dbReference type="InterPro" id="IPR048533">
    <property type="entry name" value="VUPS"/>
</dbReference>
<feature type="transmembrane region" description="Helical" evidence="4">
    <location>
        <begin position="133"/>
        <end position="155"/>
    </location>
</feature>
<dbReference type="GO" id="GO:0043709">
    <property type="term" value="P:cell adhesion involved in single-species biofilm formation"/>
    <property type="evidence" value="ECO:0007669"/>
    <property type="project" value="TreeGrafter"/>
</dbReference>
<keyword evidence="4" id="KW-0472">Membrane</keyword>
<feature type="transmembrane region" description="Helical" evidence="4">
    <location>
        <begin position="93"/>
        <end position="113"/>
    </location>
</feature>
<dbReference type="RefSeq" id="WP_306885826.1">
    <property type="nucleotide sequence ID" value="NZ_JAUSUL010000002.1"/>
</dbReference>
<organism evidence="6 7">
    <name type="scientific">Amorphus orientalis</name>
    <dbReference type="NCBI Taxonomy" id="649198"/>
    <lineage>
        <taxon>Bacteria</taxon>
        <taxon>Pseudomonadati</taxon>
        <taxon>Pseudomonadota</taxon>
        <taxon>Alphaproteobacteria</taxon>
        <taxon>Hyphomicrobiales</taxon>
        <taxon>Amorphaceae</taxon>
        <taxon>Amorphus</taxon>
    </lineage>
</organism>
<proteinExistence type="predicted"/>
<name>A0AAE3VNQ7_9HYPH</name>